<dbReference type="Pfam" id="PF21722">
    <property type="entry name" value="Gly_rich_2"/>
    <property type="match status" value="1"/>
</dbReference>
<dbReference type="InterPro" id="IPR049304">
    <property type="entry name" value="Gly_rich_dom"/>
</dbReference>
<proteinExistence type="predicted"/>
<evidence type="ECO:0000256" key="1">
    <source>
        <dbReference type="SAM" id="MobiDB-lite"/>
    </source>
</evidence>
<feature type="compositionally biased region" description="Gly residues" evidence="1">
    <location>
        <begin position="125"/>
        <end position="138"/>
    </location>
</feature>
<evidence type="ECO:0000313" key="4">
    <source>
        <dbReference type="Proteomes" id="UP000326764"/>
    </source>
</evidence>
<reference evidence="3 4" key="1">
    <citation type="submission" date="2019-07" db="EMBL/GenBank/DDBJ databases">
        <authorList>
            <person name="Lauer M.J."/>
            <person name="Stoner T.H."/>
            <person name="Garlena R.A."/>
            <person name="Russell D.A."/>
            <person name="Pope W.H."/>
            <person name="Jacobs-Sera D."/>
            <person name="Hatfull G.F."/>
        </authorList>
    </citation>
    <scope>NUCLEOTIDE SEQUENCE [LARGE SCALE GENOMIC DNA]</scope>
</reference>
<protein>
    <recommendedName>
        <fullName evidence="2">Glycine-rich domain-containing protein</fullName>
    </recommendedName>
</protein>
<dbReference type="EMBL" id="MN234190">
    <property type="protein sequence ID" value="QFG10573.1"/>
    <property type="molecule type" value="Genomic_DNA"/>
</dbReference>
<name>A0A5J6THW4_9CAUD</name>
<dbReference type="GeneID" id="55623014"/>
<feature type="region of interest" description="Disordered" evidence="1">
    <location>
        <begin position="125"/>
        <end position="153"/>
    </location>
</feature>
<gene>
    <name evidence="3" type="primary">32</name>
    <name evidence="3" type="ORF">PBI_GIBBIN_32</name>
</gene>
<accession>A0A5J6THW4</accession>
<evidence type="ECO:0000313" key="3">
    <source>
        <dbReference type="EMBL" id="QFG10573.1"/>
    </source>
</evidence>
<evidence type="ECO:0000259" key="2">
    <source>
        <dbReference type="Pfam" id="PF21722"/>
    </source>
</evidence>
<organism evidence="3 4">
    <name type="scientific">Gordonia phage Gibbin</name>
    <dbReference type="NCBI Taxonomy" id="2599843"/>
    <lineage>
        <taxon>Viruses</taxon>
        <taxon>Duplodnaviria</taxon>
        <taxon>Heunggongvirae</taxon>
        <taxon>Uroviricota</taxon>
        <taxon>Caudoviricetes</taxon>
        <taxon>Dovevirinae</taxon>
        <taxon>Lambovirus</taxon>
        <taxon>Lambovirus gibbin</taxon>
    </lineage>
</organism>
<dbReference type="RefSeq" id="YP_009852385.1">
    <property type="nucleotide sequence ID" value="NC_048812.1"/>
</dbReference>
<keyword evidence="4" id="KW-1185">Reference proteome</keyword>
<feature type="domain" description="Glycine-rich" evidence="2">
    <location>
        <begin position="11"/>
        <end position="151"/>
    </location>
</feature>
<dbReference type="Proteomes" id="UP000326764">
    <property type="component" value="Segment"/>
</dbReference>
<sequence>MAEPIETGSRTSSGSYSLVVPSWADVIDYVLVGGGGPGSDGGAWTSGADGPDGEVVFGSVKVRPGSTLACSVATNSASSNTTINFTAYTVSSASGPSKSSSTVNVSPVIEGDPASGAWACNIGSRGSGGSGGNPGGGDAANAGSGQPGNGGGLFWRFRKAAQVPRLGTKRAQDVYVGTKKVEAIYIGTKKVWDKSVN</sequence>
<dbReference type="KEGG" id="vg:55623014"/>